<reference evidence="2" key="2">
    <citation type="submission" date="2015-01" db="EMBL/GenBank/DDBJ databases">
        <title>Evolutionary Origins and Diversification of the Mycorrhizal Mutualists.</title>
        <authorList>
            <consortium name="DOE Joint Genome Institute"/>
            <consortium name="Mycorrhizal Genomics Consortium"/>
            <person name="Kohler A."/>
            <person name="Kuo A."/>
            <person name="Nagy L.G."/>
            <person name="Floudas D."/>
            <person name="Copeland A."/>
            <person name="Barry K.W."/>
            <person name="Cichocki N."/>
            <person name="Veneault-Fourrey C."/>
            <person name="LaButti K."/>
            <person name="Lindquist E.A."/>
            <person name="Lipzen A."/>
            <person name="Lundell T."/>
            <person name="Morin E."/>
            <person name="Murat C."/>
            <person name="Riley R."/>
            <person name="Ohm R."/>
            <person name="Sun H."/>
            <person name="Tunlid A."/>
            <person name="Henrissat B."/>
            <person name="Grigoriev I.V."/>
            <person name="Hibbett D.S."/>
            <person name="Martin F."/>
        </authorList>
    </citation>
    <scope>NUCLEOTIDE SEQUENCE [LARGE SCALE GENOMIC DNA]</scope>
    <source>
        <strain evidence="2">MAFF 305830</strain>
    </source>
</reference>
<organism evidence="1 2">
    <name type="scientific">Serendipita vermifera MAFF 305830</name>
    <dbReference type="NCBI Taxonomy" id="933852"/>
    <lineage>
        <taxon>Eukaryota</taxon>
        <taxon>Fungi</taxon>
        <taxon>Dikarya</taxon>
        <taxon>Basidiomycota</taxon>
        <taxon>Agaricomycotina</taxon>
        <taxon>Agaricomycetes</taxon>
        <taxon>Sebacinales</taxon>
        <taxon>Serendipitaceae</taxon>
        <taxon>Serendipita</taxon>
    </lineage>
</organism>
<dbReference type="HOGENOM" id="CLU_2694719_0_0_1"/>
<dbReference type="EMBL" id="KN824317">
    <property type="protein sequence ID" value="KIM25059.1"/>
    <property type="molecule type" value="Genomic_DNA"/>
</dbReference>
<feature type="non-terminal residue" evidence="1">
    <location>
        <position position="74"/>
    </location>
</feature>
<protein>
    <submittedName>
        <fullName evidence="1">Uncharacterized protein</fullName>
    </submittedName>
</protein>
<name>A0A0C3AYK1_SERVB</name>
<feature type="non-terminal residue" evidence="1">
    <location>
        <position position="1"/>
    </location>
</feature>
<evidence type="ECO:0000313" key="1">
    <source>
        <dbReference type="EMBL" id="KIM25059.1"/>
    </source>
</evidence>
<dbReference type="Proteomes" id="UP000054097">
    <property type="component" value="Unassembled WGS sequence"/>
</dbReference>
<sequence length="74" mass="8442">PAKEDHGDTGRDYVEHIERHPDRQRGKCAYAREDQHQRARRSGVTCQLQAVDQSVPILHTVPSFTPFYRISIGG</sequence>
<keyword evidence="2" id="KW-1185">Reference proteome</keyword>
<dbReference type="AlphaFoldDB" id="A0A0C3AYK1"/>
<proteinExistence type="predicted"/>
<accession>A0A0C3AYK1</accession>
<evidence type="ECO:0000313" key="2">
    <source>
        <dbReference type="Proteomes" id="UP000054097"/>
    </source>
</evidence>
<gene>
    <name evidence="1" type="ORF">M408DRAFT_331373</name>
</gene>
<reference evidence="1 2" key="1">
    <citation type="submission" date="2014-04" db="EMBL/GenBank/DDBJ databases">
        <authorList>
            <consortium name="DOE Joint Genome Institute"/>
            <person name="Kuo A."/>
            <person name="Zuccaro A."/>
            <person name="Kohler A."/>
            <person name="Nagy L.G."/>
            <person name="Floudas D."/>
            <person name="Copeland A."/>
            <person name="Barry K.W."/>
            <person name="Cichocki N."/>
            <person name="Veneault-Fourrey C."/>
            <person name="LaButti K."/>
            <person name="Lindquist E.A."/>
            <person name="Lipzen A."/>
            <person name="Lundell T."/>
            <person name="Morin E."/>
            <person name="Murat C."/>
            <person name="Sun H."/>
            <person name="Tunlid A."/>
            <person name="Henrissat B."/>
            <person name="Grigoriev I.V."/>
            <person name="Hibbett D.S."/>
            <person name="Martin F."/>
            <person name="Nordberg H.P."/>
            <person name="Cantor M.N."/>
            <person name="Hua S.X."/>
        </authorList>
    </citation>
    <scope>NUCLEOTIDE SEQUENCE [LARGE SCALE GENOMIC DNA]</scope>
    <source>
        <strain evidence="1 2">MAFF 305830</strain>
    </source>
</reference>